<organism evidence="3">
    <name type="scientific">Neobodo designis</name>
    <name type="common">Flagellated protozoan</name>
    <name type="synonym">Bodo designis</name>
    <dbReference type="NCBI Taxonomy" id="312471"/>
    <lineage>
        <taxon>Eukaryota</taxon>
        <taxon>Discoba</taxon>
        <taxon>Euglenozoa</taxon>
        <taxon>Kinetoplastea</taxon>
        <taxon>Metakinetoplastina</taxon>
        <taxon>Neobodonida</taxon>
        <taxon>Neobodo</taxon>
    </lineage>
</organism>
<feature type="domain" description="DUF3586" evidence="2">
    <location>
        <begin position="429"/>
        <end position="484"/>
    </location>
</feature>
<evidence type="ECO:0000259" key="2">
    <source>
        <dbReference type="Pfam" id="PF12131"/>
    </source>
</evidence>
<feature type="chain" id="PRO_5031260393" description="DUF3586 domain-containing protein" evidence="1">
    <location>
        <begin position="22"/>
        <end position="523"/>
    </location>
</feature>
<keyword evidence="1" id="KW-0732">Signal</keyword>
<feature type="signal peptide" evidence="1">
    <location>
        <begin position="1"/>
        <end position="21"/>
    </location>
</feature>
<name>A0A7S1KYW9_NEODS</name>
<evidence type="ECO:0000256" key="1">
    <source>
        <dbReference type="SAM" id="SignalP"/>
    </source>
</evidence>
<dbReference type="SUPFAM" id="SSF110296">
    <property type="entry name" value="Oligoxyloglucan reducing end-specific cellobiohydrolase"/>
    <property type="match status" value="1"/>
</dbReference>
<dbReference type="Pfam" id="PF12131">
    <property type="entry name" value="DUF3586"/>
    <property type="match status" value="1"/>
</dbReference>
<dbReference type="InterPro" id="IPR021981">
    <property type="entry name" value="DUF3586"/>
</dbReference>
<dbReference type="InterPro" id="IPR015943">
    <property type="entry name" value="WD40/YVTN_repeat-like_dom_sf"/>
</dbReference>
<reference evidence="3" key="1">
    <citation type="submission" date="2021-01" db="EMBL/GenBank/DDBJ databases">
        <authorList>
            <person name="Corre E."/>
            <person name="Pelletier E."/>
            <person name="Niang G."/>
            <person name="Scheremetjew M."/>
            <person name="Finn R."/>
            <person name="Kale V."/>
            <person name="Holt S."/>
            <person name="Cochrane G."/>
            <person name="Meng A."/>
            <person name="Brown T."/>
            <person name="Cohen L."/>
        </authorList>
    </citation>
    <scope>NUCLEOTIDE SEQUENCE</scope>
    <source>
        <strain evidence="3">CCAP 1951/1</strain>
    </source>
</reference>
<dbReference type="AlphaFoldDB" id="A0A7S1KYW9"/>
<dbReference type="Gene3D" id="2.130.10.10">
    <property type="entry name" value="YVTN repeat-like/Quinoprotein amine dehydrogenase"/>
    <property type="match status" value="1"/>
</dbReference>
<gene>
    <name evidence="3" type="ORF">NDES1114_LOCUS957</name>
</gene>
<sequence length="523" mass="55984">MRSVSAALVGALMLFAGMAAAADEYVWESLFPPPFQGPPQMTTAIRCLDATHCLVAGGSNGVGYGVYTFNGQPGGMFTRVAEQNMTLMIMALTAGGSPTKPRATFGGVGFMGVSKPLQYLADNATDWRVSEMPPSFFFIVQSIHSTNDGEHVLALGMGPMIQSESQGTSAISHNGGKSFVEVPIQVERLTSGCSFPNYAALVDNSTWFVTLGGYPGEDQHNNNNNQKKTRRFGHSHVAVQDQATGATQLLKKPFEQPADPKKLCPFNGQIARTTDGGKTFTVLHQSHNYTITKISCRSATHCVALAWGNDPVTGEAFNGILLMKDGQTFAFAKKLHSAYALNALEFVDAQEAWIGGGYATHEAASAVFFVTQDGGETWAEQSVGVPEIEVVFDLSFAKDGSGTGFAVGISEFKTSTVMRYKKQAFAGFFTQKHCPFAPQCNWGCQNVTFPQGLCLEAPGGSAKAYCGADGIVQEMFDTTSCVGTPYKNATMPIDQCLNGTNVYFVNYCNTSSIPSGALPMQRL</sequence>
<dbReference type="GO" id="GO:0004197">
    <property type="term" value="F:cysteine-type endopeptidase activity"/>
    <property type="evidence" value="ECO:0007669"/>
    <property type="project" value="InterPro"/>
</dbReference>
<accession>A0A7S1KYW9</accession>
<proteinExistence type="predicted"/>
<dbReference type="EMBL" id="HBGF01001376">
    <property type="protein sequence ID" value="CAD9089387.1"/>
    <property type="molecule type" value="Transcribed_RNA"/>
</dbReference>
<evidence type="ECO:0000313" key="3">
    <source>
        <dbReference type="EMBL" id="CAD9089387.1"/>
    </source>
</evidence>
<protein>
    <recommendedName>
        <fullName evidence="2">DUF3586 domain-containing protein</fullName>
    </recommendedName>
</protein>